<dbReference type="Proteomes" id="UP000248857">
    <property type="component" value="Unassembled WGS sequence"/>
</dbReference>
<keyword evidence="1" id="KW-0472">Membrane</keyword>
<sequence>MKIRSTWIPYPGAWLSAVLLLLLTGAIAYGGQVFLQMGYPLIQFSPNVGILFGLLALLMPIFVVAIAHHTLHLFLDHFFPDSQTSAQKKVQGFFPNLMSWWEGLYGWQVIVLSTLITAGLISGFTTPDVSYANLYSLLSAWDKTRYIFTFPTLIWIVISAYLYQFEHLVHRHLMSLNSGRR</sequence>
<dbReference type="EMBL" id="PQWO01000029">
    <property type="protein sequence ID" value="PZD70741.1"/>
    <property type="molecule type" value="Genomic_DNA"/>
</dbReference>
<evidence type="ECO:0000313" key="3">
    <source>
        <dbReference type="Proteomes" id="UP000248857"/>
    </source>
</evidence>
<feature type="transmembrane region" description="Helical" evidence="1">
    <location>
        <begin position="146"/>
        <end position="165"/>
    </location>
</feature>
<keyword evidence="1" id="KW-1133">Transmembrane helix</keyword>
<gene>
    <name evidence="2" type="ORF">C1752_09717</name>
</gene>
<dbReference type="OrthoDB" id="570330at2"/>
<proteinExistence type="predicted"/>
<dbReference type="RefSeq" id="WP_110988729.1">
    <property type="nucleotide sequence ID" value="NZ_CAWNWM010000029.1"/>
</dbReference>
<reference evidence="2 3" key="1">
    <citation type="journal article" date="2018" name="Sci. Rep.">
        <title>A novel species of the marine cyanobacterium Acaryochloris with a unique pigment content and lifestyle.</title>
        <authorList>
            <person name="Partensky F."/>
            <person name="Six C."/>
            <person name="Ratin M."/>
            <person name="Garczarek L."/>
            <person name="Vaulot D."/>
            <person name="Probert I."/>
            <person name="Calteau A."/>
            <person name="Gourvil P."/>
            <person name="Marie D."/>
            <person name="Grebert T."/>
            <person name="Bouchier C."/>
            <person name="Le Panse S."/>
            <person name="Gachenot M."/>
            <person name="Rodriguez F."/>
            <person name="Garrido J.L."/>
        </authorList>
    </citation>
    <scope>NUCLEOTIDE SEQUENCE [LARGE SCALE GENOMIC DNA]</scope>
    <source>
        <strain evidence="2 3">RCC1774</strain>
    </source>
</reference>
<evidence type="ECO:0000256" key="1">
    <source>
        <dbReference type="SAM" id="Phobius"/>
    </source>
</evidence>
<comment type="caution">
    <text evidence="2">The sequence shown here is derived from an EMBL/GenBank/DDBJ whole genome shotgun (WGS) entry which is preliminary data.</text>
</comment>
<name>A0A2W1JNA9_9CYAN</name>
<keyword evidence="3" id="KW-1185">Reference proteome</keyword>
<feature type="transmembrane region" description="Helical" evidence="1">
    <location>
        <begin position="104"/>
        <end position="126"/>
    </location>
</feature>
<feature type="transmembrane region" description="Helical" evidence="1">
    <location>
        <begin position="44"/>
        <end position="67"/>
    </location>
</feature>
<keyword evidence="1" id="KW-0812">Transmembrane</keyword>
<organism evidence="2 3">
    <name type="scientific">Acaryochloris thomasi RCC1774</name>
    <dbReference type="NCBI Taxonomy" id="1764569"/>
    <lineage>
        <taxon>Bacteria</taxon>
        <taxon>Bacillati</taxon>
        <taxon>Cyanobacteriota</taxon>
        <taxon>Cyanophyceae</taxon>
        <taxon>Acaryochloridales</taxon>
        <taxon>Acaryochloridaceae</taxon>
        <taxon>Acaryochloris</taxon>
        <taxon>Acaryochloris thomasi</taxon>
    </lineage>
</organism>
<dbReference type="AlphaFoldDB" id="A0A2W1JNA9"/>
<evidence type="ECO:0000313" key="2">
    <source>
        <dbReference type="EMBL" id="PZD70741.1"/>
    </source>
</evidence>
<protein>
    <submittedName>
        <fullName evidence="2">Uncharacterized protein</fullName>
    </submittedName>
</protein>
<accession>A0A2W1JNA9</accession>